<keyword evidence="3" id="KW-1185">Reference proteome</keyword>
<dbReference type="AlphaFoldDB" id="A0A0H2R1D2"/>
<dbReference type="Proteomes" id="UP000053477">
    <property type="component" value="Unassembled WGS sequence"/>
</dbReference>
<evidence type="ECO:0000313" key="2">
    <source>
        <dbReference type="EMBL" id="KLO05524.1"/>
    </source>
</evidence>
<feature type="compositionally biased region" description="Basic residues" evidence="1">
    <location>
        <begin position="159"/>
        <end position="173"/>
    </location>
</feature>
<protein>
    <submittedName>
        <fullName evidence="2">Uncharacterized protein</fullName>
    </submittedName>
</protein>
<organism evidence="2 3">
    <name type="scientific">Schizopora paradoxa</name>
    <dbReference type="NCBI Taxonomy" id="27342"/>
    <lineage>
        <taxon>Eukaryota</taxon>
        <taxon>Fungi</taxon>
        <taxon>Dikarya</taxon>
        <taxon>Basidiomycota</taxon>
        <taxon>Agaricomycotina</taxon>
        <taxon>Agaricomycetes</taxon>
        <taxon>Hymenochaetales</taxon>
        <taxon>Schizoporaceae</taxon>
        <taxon>Schizopora</taxon>
    </lineage>
</organism>
<feature type="region of interest" description="Disordered" evidence="1">
    <location>
        <begin position="1"/>
        <end position="27"/>
    </location>
</feature>
<accession>A0A0H2R1D2</accession>
<dbReference type="InParanoid" id="A0A0H2R1D2"/>
<reference evidence="2 3" key="1">
    <citation type="submission" date="2015-04" db="EMBL/GenBank/DDBJ databases">
        <title>Complete genome sequence of Schizopora paradoxa KUC8140, a cosmopolitan wood degrader in East Asia.</title>
        <authorList>
            <consortium name="DOE Joint Genome Institute"/>
            <person name="Min B."/>
            <person name="Park H."/>
            <person name="Jang Y."/>
            <person name="Kim J.-J."/>
            <person name="Kim K.H."/>
            <person name="Pangilinan J."/>
            <person name="Lipzen A."/>
            <person name="Riley R."/>
            <person name="Grigoriev I.V."/>
            <person name="Spatafora J.W."/>
            <person name="Choi I.-G."/>
        </authorList>
    </citation>
    <scope>NUCLEOTIDE SEQUENCE [LARGE SCALE GENOMIC DNA]</scope>
    <source>
        <strain evidence="2 3">KUC8140</strain>
    </source>
</reference>
<proteinExistence type="predicted"/>
<sequence>MAAEARRTGFNSHVTDKTRRSRAKSPLELSPASFSRVWNEAMRKQMNTDVRTANEEIRYLDESLQERWELHEQKMEENRLALETQMKERHLDIKKRQTQLESKLAAFEKEFYRRIEENKRELLIFQEQSRLNLLIVAIATNKKLMACLGSSRQATRTTQKPRRGTPNRAQQRSRLRRRLRNGQRQFLPEDPS</sequence>
<feature type="region of interest" description="Disordered" evidence="1">
    <location>
        <begin position="150"/>
        <end position="173"/>
    </location>
</feature>
<name>A0A0H2R1D2_9AGAM</name>
<evidence type="ECO:0000313" key="3">
    <source>
        <dbReference type="Proteomes" id="UP000053477"/>
    </source>
</evidence>
<evidence type="ECO:0000256" key="1">
    <source>
        <dbReference type="SAM" id="MobiDB-lite"/>
    </source>
</evidence>
<gene>
    <name evidence="2" type="ORF">SCHPADRAFT_946833</name>
</gene>
<dbReference type="EMBL" id="KQ086296">
    <property type="protein sequence ID" value="KLO05524.1"/>
    <property type="molecule type" value="Genomic_DNA"/>
</dbReference>